<dbReference type="GO" id="GO:0016491">
    <property type="term" value="F:oxidoreductase activity"/>
    <property type="evidence" value="ECO:0007669"/>
    <property type="project" value="UniProtKB-KW"/>
</dbReference>
<dbReference type="RefSeq" id="WP_049744543.1">
    <property type="nucleotide sequence ID" value="NZ_CP012150.1"/>
</dbReference>
<dbReference type="Proteomes" id="UP000062255">
    <property type="component" value="Chromosome"/>
</dbReference>
<keyword evidence="2" id="KW-0560">Oxidoreductase</keyword>
<evidence type="ECO:0000256" key="1">
    <source>
        <dbReference type="ARBA" id="ARBA00006484"/>
    </source>
</evidence>
<dbReference type="NCBIfam" id="TIGR03971">
    <property type="entry name" value="SDR_subfam_1"/>
    <property type="match status" value="1"/>
</dbReference>
<dbReference type="PANTHER" id="PTHR24321">
    <property type="entry name" value="DEHYDROGENASES, SHORT CHAIN"/>
    <property type="match status" value="1"/>
</dbReference>
<evidence type="ECO:0000313" key="5">
    <source>
        <dbReference type="Proteomes" id="UP000062255"/>
    </source>
</evidence>
<dbReference type="PRINTS" id="PR00080">
    <property type="entry name" value="SDRFAMILY"/>
</dbReference>
<dbReference type="InterPro" id="IPR002347">
    <property type="entry name" value="SDR_fam"/>
</dbReference>
<dbReference type="Gene3D" id="3.40.50.720">
    <property type="entry name" value="NAD(P)-binding Rossmann-like Domain"/>
    <property type="match status" value="1"/>
</dbReference>
<organism evidence="4 5">
    <name type="scientific">Mycolicibacterium goodii</name>
    <name type="common">Mycobacterium goodii</name>
    <dbReference type="NCBI Taxonomy" id="134601"/>
    <lineage>
        <taxon>Bacteria</taxon>
        <taxon>Bacillati</taxon>
        <taxon>Actinomycetota</taxon>
        <taxon>Actinomycetes</taxon>
        <taxon>Mycobacteriales</taxon>
        <taxon>Mycobacteriaceae</taxon>
        <taxon>Mycolicibacterium</taxon>
    </lineage>
</organism>
<gene>
    <name evidence="4" type="ORF">AFA91_09825</name>
</gene>
<dbReference type="InterPro" id="IPR023985">
    <property type="entry name" value="SDR_subfam_1"/>
</dbReference>
<comment type="similarity">
    <text evidence="1">Belongs to the short-chain dehydrogenases/reductases (SDR) family.</text>
</comment>
<dbReference type="PRINTS" id="PR00081">
    <property type="entry name" value="GDHRDH"/>
</dbReference>
<dbReference type="CDD" id="cd05233">
    <property type="entry name" value="SDR_c"/>
    <property type="match status" value="1"/>
</dbReference>
<dbReference type="AlphaFoldDB" id="A0A0K0X3Z7"/>
<dbReference type="SUPFAM" id="SSF51735">
    <property type="entry name" value="NAD(P)-binding Rossmann-fold domains"/>
    <property type="match status" value="1"/>
</dbReference>
<dbReference type="OrthoDB" id="5173603at2"/>
<protein>
    <submittedName>
        <fullName evidence="4">3-ketoacyl-ACP reductase</fullName>
    </submittedName>
</protein>
<dbReference type="KEGG" id="mgo:AFA91_09825"/>
<dbReference type="Pfam" id="PF13561">
    <property type="entry name" value="adh_short_C2"/>
    <property type="match status" value="1"/>
</dbReference>
<dbReference type="PATRIC" id="fig|134601.6.peg.2047"/>
<accession>A0A0K0X3Z7</accession>
<dbReference type="NCBIfam" id="NF009467">
    <property type="entry name" value="PRK12826.1-3"/>
    <property type="match status" value="1"/>
</dbReference>
<evidence type="ECO:0000256" key="3">
    <source>
        <dbReference type="ARBA" id="ARBA00023027"/>
    </source>
</evidence>
<keyword evidence="3" id="KW-0520">NAD</keyword>
<dbReference type="STRING" id="134601.AFA91_09825"/>
<dbReference type="PANTHER" id="PTHR24321:SF8">
    <property type="entry name" value="ESTRADIOL 17-BETA-DEHYDROGENASE 8-RELATED"/>
    <property type="match status" value="1"/>
</dbReference>
<dbReference type="FunFam" id="3.40.50.720:FF:000084">
    <property type="entry name" value="Short-chain dehydrogenase reductase"/>
    <property type="match status" value="1"/>
</dbReference>
<dbReference type="InterPro" id="IPR020904">
    <property type="entry name" value="Sc_DH/Rdtase_CS"/>
</dbReference>
<name>A0A0K0X3Z7_MYCGD</name>
<dbReference type="InterPro" id="IPR036291">
    <property type="entry name" value="NAD(P)-bd_dom_sf"/>
</dbReference>
<proteinExistence type="inferred from homology"/>
<sequence length="276" mass="29301">MGLFDDRVVFVSGAGRGQGRSHAIRFAQEGADVIAVDICRPISTSAIPLATEDDLAETADAIRAMGRRVFTANADVRNAHELESAVAEGVDRLGRLDIVCSNAGLESFGPALELSEQSWKDNVGVNLTGAWQVCKATIPHVIAGGRGGSVVIIGSSSGIRPRAYSAHYNSAKAGLIGLTKSLAIELGPSNIRVNSVHPGGVRTEMITNEKVIRLFVPEQDDPPQEVVRERFQAINVLPIPWIEPEDVTNAVVFLASDQARFVTGVALPVDAGCTIK</sequence>
<dbReference type="PROSITE" id="PS00061">
    <property type="entry name" value="ADH_SHORT"/>
    <property type="match status" value="1"/>
</dbReference>
<reference evidence="4 5" key="1">
    <citation type="submission" date="2015-07" db="EMBL/GenBank/DDBJ databases">
        <title>Complete genome sequence of Mycobacterium goodii X7B, a facultative thermophilic biodesulfurizing bacterium.</title>
        <authorList>
            <person name="Yu B."/>
            <person name="Li F."/>
            <person name="Xu P."/>
        </authorList>
    </citation>
    <scope>NUCLEOTIDE SEQUENCE [LARGE SCALE GENOMIC DNA]</scope>
    <source>
        <strain evidence="4 5">X7B</strain>
    </source>
</reference>
<dbReference type="EMBL" id="CP012150">
    <property type="protein sequence ID" value="AKS32116.1"/>
    <property type="molecule type" value="Genomic_DNA"/>
</dbReference>
<evidence type="ECO:0000256" key="2">
    <source>
        <dbReference type="ARBA" id="ARBA00023002"/>
    </source>
</evidence>
<evidence type="ECO:0000313" key="4">
    <source>
        <dbReference type="EMBL" id="AKS32116.1"/>
    </source>
</evidence>